<dbReference type="GO" id="GO:0006152">
    <property type="term" value="P:purine nucleoside catabolic process"/>
    <property type="evidence" value="ECO:0007669"/>
    <property type="project" value="TreeGrafter"/>
</dbReference>
<dbReference type="Proteomes" id="UP000590412">
    <property type="component" value="Unassembled WGS sequence"/>
</dbReference>
<comment type="similarity">
    <text evidence="1">Belongs to the IUNH family.</text>
</comment>
<dbReference type="GO" id="GO:0008477">
    <property type="term" value="F:purine nucleosidase activity"/>
    <property type="evidence" value="ECO:0007669"/>
    <property type="project" value="TreeGrafter"/>
</dbReference>
<name>A0A8X7TBL9_CANPA</name>
<dbReference type="InterPro" id="IPR001910">
    <property type="entry name" value="Inosine/uridine_hydrolase_dom"/>
</dbReference>
<evidence type="ECO:0000313" key="6">
    <source>
        <dbReference type="Proteomes" id="UP000590412"/>
    </source>
</evidence>
<dbReference type="GO" id="GO:0005829">
    <property type="term" value="C:cytosol"/>
    <property type="evidence" value="ECO:0007669"/>
    <property type="project" value="TreeGrafter"/>
</dbReference>
<evidence type="ECO:0000256" key="1">
    <source>
        <dbReference type="ARBA" id="ARBA00009176"/>
    </source>
</evidence>
<dbReference type="GO" id="GO:0019358">
    <property type="term" value="P:nicotinate nucleotide salvage"/>
    <property type="evidence" value="ECO:0007669"/>
    <property type="project" value="EnsemblFungi"/>
</dbReference>
<dbReference type="EMBL" id="JABWAB010000003">
    <property type="protein sequence ID" value="KAF6057442.1"/>
    <property type="molecule type" value="Genomic_DNA"/>
</dbReference>
<dbReference type="InterPro" id="IPR036452">
    <property type="entry name" value="Ribo_hydro-like"/>
</dbReference>
<dbReference type="GO" id="GO:0006216">
    <property type="term" value="P:cytidine catabolic process"/>
    <property type="evidence" value="ECO:0007669"/>
    <property type="project" value="EnsemblFungi"/>
</dbReference>
<dbReference type="GO" id="GO:0070635">
    <property type="term" value="F:nicotinamide riboside hydrolase activity"/>
    <property type="evidence" value="ECO:0007669"/>
    <property type="project" value="EnsemblFungi"/>
</dbReference>
<accession>A0A8X7TBL9</accession>
<dbReference type="PANTHER" id="PTHR12304">
    <property type="entry name" value="INOSINE-URIDINE PREFERRING NUCLEOSIDE HYDROLASE"/>
    <property type="match status" value="1"/>
</dbReference>
<dbReference type="GO" id="GO:0034355">
    <property type="term" value="P:NAD+ biosynthetic process via the salvage pathway"/>
    <property type="evidence" value="ECO:0007669"/>
    <property type="project" value="EnsemblFungi"/>
</dbReference>
<dbReference type="GO" id="GO:0006218">
    <property type="term" value="P:uridine catabolic process"/>
    <property type="evidence" value="ECO:0007669"/>
    <property type="project" value="EnsemblFungi"/>
</dbReference>
<dbReference type="CDD" id="cd02651">
    <property type="entry name" value="nuc_hydro_IU_UC_XIUA"/>
    <property type="match status" value="1"/>
</dbReference>
<dbReference type="AlphaFoldDB" id="A0A8X7TBL9"/>
<protein>
    <submittedName>
        <fullName evidence="5">Inosine-uridine preferring nucleoside hydrolase family protein</fullName>
    </submittedName>
</protein>
<dbReference type="GO" id="GO:0070636">
    <property type="term" value="F:nicotinic acid riboside hydrolase activity"/>
    <property type="evidence" value="ECO:0007669"/>
    <property type="project" value="EnsemblFungi"/>
</dbReference>
<comment type="caution">
    <text evidence="5">The sequence shown here is derived from an EMBL/GenBank/DDBJ whole genome shotgun (WGS) entry which is preliminary data.</text>
</comment>
<dbReference type="SUPFAM" id="SSF53590">
    <property type="entry name" value="Nucleoside hydrolase"/>
    <property type="match status" value="1"/>
</dbReference>
<dbReference type="PANTHER" id="PTHR12304:SF4">
    <property type="entry name" value="URIDINE NUCLEOSIDASE"/>
    <property type="match status" value="1"/>
</dbReference>
<keyword evidence="3" id="KW-0326">Glycosidase</keyword>
<evidence type="ECO:0000259" key="4">
    <source>
        <dbReference type="Pfam" id="PF01156"/>
    </source>
</evidence>
<dbReference type="GO" id="GO:0008655">
    <property type="term" value="P:pyrimidine-containing compound salvage"/>
    <property type="evidence" value="ECO:0007669"/>
    <property type="project" value="EnsemblFungi"/>
</dbReference>
<evidence type="ECO:0000313" key="5">
    <source>
        <dbReference type="EMBL" id="KAF6057442.1"/>
    </source>
</evidence>
<feature type="domain" description="Inosine/uridine-preferring nucleoside hydrolase" evidence="4">
    <location>
        <begin position="8"/>
        <end position="320"/>
    </location>
</feature>
<evidence type="ECO:0000256" key="3">
    <source>
        <dbReference type="ARBA" id="ARBA00023295"/>
    </source>
</evidence>
<gene>
    <name evidence="5" type="ORF">FOB60_001997</name>
</gene>
<dbReference type="Gene3D" id="3.90.245.10">
    <property type="entry name" value="Ribonucleoside hydrolase-like"/>
    <property type="match status" value="1"/>
</dbReference>
<dbReference type="InterPro" id="IPR023186">
    <property type="entry name" value="IUNH"/>
</dbReference>
<dbReference type="OrthoDB" id="432381at2759"/>
<keyword evidence="2 5" id="KW-0378">Hydrolase</keyword>
<dbReference type="GO" id="GO:0045437">
    <property type="term" value="F:uridine nucleosidase activity"/>
    <property type="evidence" value="ECO:0007669"/>
    <property type="project" value="EnsemblFungi"/>
</dbReference>
<evidence type="ECO:0000256" key="2">
    <source>
        <dbReference type="ARBA" id="ARBA00022801"/>
    </source>
</evidence>
<organism evidence="5 6">
    <name type="scientific">Candida parapsilosis</name>
    <name type="common">Yeast</name>
    <dbReference type="NCBI Taxonomy" id="5480"/>
    <lineage>
        <taxon>Eukaryota</taxon>
        <taxon>Fungi</taxon>
        <taxon>Dikarya</taxon>
        <taxon>Ascomycota</taxon>
        <taxon>Saccharomycotina</taxon>
        <taxon>Pichiomycetes</taxon>
        <taxon>Debaryomycetaceae</taxon>
        <taxon>Candida/Lodderomyces clade</taxon>
        <taxon>Candida</taxon>
    </lineage>
</organism>
<proteinExistence type="inferred from homology"/>
<reference evidence="5" key="1">
    <citation type="submission" date="2020-03" db="EMBL/GenBank/DDBJ databases">
        <title>FDA dAtabase for Regulatory Grade micrObial Sequences (FDA-ARGOS): Supporting development and validation of Infectious Disease Dx tests.</title>
        <authorList>
            <person name="Campos J."/>
            <person name="Goldberg B."/>
            <person name="Tallon L."/>
            <person name="Sadzewicz L."/>
            <person name="Vavikolanu K."/>
            <person name="Mehta A."/>
            <person name="Aluvathingal J."/>
            <person name="Nadendla S."/>
            <person name="Nandy P."/>
            <person name="Geyer C."/>
            <person name="Yan Y."/>
            <person name="Sichtig H."/>
        </authorList>
    </citation>
    <scope>NUCLEOTIDE SEQUENCE [LARGE SCALE GENOMIC DNA]</scope>
    <source>
        <strain evidence="5">FDAARGOS_652</strain>
    </source>
</reference>
<dbReference type="Pfam" id="PF01156">
    <property type="entry name" value="IU_nuc_hydro"/>
    <property type="match status" value="1"/>
</dbReference>
<sequence length="335" mass="37310">MTKQQIPIWLDCDPGNDDAFAILLSVFNPRFKLLGISTVHGNAPLDMTTHNTLAMLDLLNIYSIKVYEGEDKPLVNAPRHALDVHGSKGIGGVDLPETSINKCVTSISYVDAIKEAIDAHAHEICLVVTGTMTNIALLIKKYPEVVDKIKYISVMGGSFGMGNATSYAEFNFHTDPHAIKAVMDKLQDKMILTPLNLTHKIIANGAIRKQIYDEEDETRNSPLRKAFYEILMFYSKAYAKLEDMKSGPPLHDPVAVYSLLPIIDKDCAKYGYQYLRRKLDIVIGGPHEGESIIVNKSLPLDKSENESVYIGENLNAQQFWSCMLDALHTAELNLK</sequence>